<dbReference type="EMBL" id="CP029346">
    <property type="protein sequence ID" value="AWL10089.1"/>
    <property type="molecule type" value="Genomic_DNA"/>
</dbReference>
<comment type="similarity">
    <text evidence="1 2">Belongs to the CutC family.</text>
</comment>
<comment type="subcellular location">
    <subcellularLocation>
        <location evidence="2">Cytoplasm</location>
    </subcellularLocation>
</comment>
<dbReference type="HAMAP" id="MF_00795">
    <property type="entry name" value="CutC"/>
    <property type="match status" value="1"/>
</dbReference>
<evidence type="ECO:0000256" key="2">
    <source>
        <dbReference type="HAMAP-Rule" id="MF_00795"/>
    </source>
</evidence>
<keyword evidence="2" id="KW-0963">Cytoplasm</keyword>
<keyword evidence="4" id="KW-1185">Reference proteome</keyword>
<evidence type="ECO:0000256" key="1">
    <source>
        <dbReference type="ARBA" id="ARBA00007768"/>
    </source>
</evidence>
<dbReference type="GO" id="GO:0005507">
    <property type="term" value="F:copper ion binding"/>
    <property type="evidence" value="ECO:0007669"/>
    <property type="project" value="TreeGrafter"/>
</dbReference>
<protein>
    <recommendedName>
        <fullName evidence="2">PF03932 family protein CutC</fullName>
    </recommendedName>
</protein>
<evidence type="ECO:0000313" key="4">
    <source>
        <dbReference type="Proteomes" id="UP000245468"/>
    </source>
</evidence>
<gene>
    <name evidence="2" type="primary">cutC</name>
    <name evidence="3" type="ORF">HME7025_02242</name>
</gene>
<dbReference type="PANTHER" id="PTHR12598">
    <property type="entry name" value="COPPER HOMEOSTASIS PROTEIN CUTC"/>
    <property type="match status" value="1"/>
</dbReference>
<organism evidence="3 4">
    <name type="scientific">Aquirufa nivalisilvae</name>
    <dbReference type="NCBI Taxonomy" id="2516557"/>
    <lineage>
        <taxon>Bacteria</taxon>
        <taxon>Pseudomonadati</taxon>
        <taxon>Bacteroidota</taxon>
        <taxon>Cytophagia</taxon>
        <taxon>Cytophagales</taxon>
        <taxon>Flectobacillaceae</taxon>
        <taxon>Aquirufa</taxon>
    </lineage>
</organism>
<name>A0A2S2DXL7_9BACT</name>
<dbReference type="Proteomes" id="UP000245468">
    <property type="component" value="Chromosome"/>
</dbReference>
<dbReference type="InterPro" id="IPR036822">
    <property type="entry name" value="CutC-like_dom_sf"/>
</dbReference>
<comment type="caution">
    <text evidence="2">Once thought to be involved in copper homeostasis, experiments in E.coli have shown this is not the case.</text>
</comment>
<dbReference type="Gene3D" id="3.20.20.380">
    <property type="entry name" value="Copper homeostasis (CutC) domain"/>
    <property type="match status" value="1"/>
</dbReference>
<evidence type="ECO:0000313" key="3">
    <source>
        <dbReference type="EMBL" id="AWL10089.1"/>
    </source>
</evidence>
<dbReference type="InterPro" id="IPR005627">
    <property type="entry name" value="CutC-like"/>
</dbReference>
<dbReference type="RefSeq" id="WP_109324051.1">
    <property type="nucleotide sequence ID" value="NZ_CP029346.1"/>
</dbReference>
<reference evidence="4" key="1">
    <citation type="submission" date="2018-05" db="EMBL/GenBank/DDBJ databases">
        <title>Pseudarcicella sp. HME7025 Genome sequencing and assembly.</title>
        <authorList>
            <person name="Kim H."/>
            <person name="Kang H."/>
            <person name="Joh K."/>
        </authorList>
    </citation>
    <scope>NUCLEOTIDE SEQUENCE [LARGE SCALE GENOMIC DNA]</scope>
    <source>
        <strain evidence="4">HME7025</strain>
    </source>
</reference>
<dbReference type="GO" id="GO:0005737">
    <property type="term" value="C:cytoplasm"/>
    <property type="evidence" value="ECO:0007669"/>
    <property type="project" value="UniProtKB-SubCell"/>
</dbReference>
<dbReference type="OrthoDB" id="9815677at2"/>
<dbReference type="SUPFAM" id="SSF110395">
    <property type="entry name" value="CutC-like"/>
    <property type="match status" value="1"/>
</dbReference>
<sequence>MLKSRTISVEVCSYSLFSSIAADQAGADRVELCASPWEGGTSPSAGLVFETLSQTSLGIHVMVRARGGDFCYDAFEKKTMLAEINQFISMGVNGMVIGALTPQGDLDVNFLKEVKYIVGDSAELTCHRAIDVSREPLEVMEALIDLGFDRILTSGQKNKAMEGIEAISTMVEAAQGRIQIMAGSGVNPQNCLQLVDAGVDAVHLSARTTRESDMIYRRPGISMGGVAEISEFEVAYSSQEIIREAVQKIRNC</sequence>
<dbReference type="AlphaFoldDB" id="A0A2S2DXL7"/>
<dbReference type="PANTHER" id="PTHR12598:SF0">
    <property type="entry name" value="COPPER HOMEOSTASIS PROTEIN CUTC HOMOLOG"/>
    <property type="match status" value="1"/>
</dbReference>
<proteinExistence type="inferred from homology"/>
<accession>A0A2S2DXL7</accession>
<dbReference type="Pfam" id="PF03932">
    <property type="entry name" value="CutC"/>
    <property type="match status" value="1"/>
</dbReference>
<dbReference type="KEGG" id="psez:HME7025_02242"/>